<protein>
    <submittedName>
        <fullName evidence="2">YbaK/EbsC family protein</fullName>
    </submittedName>
</protein>
<name>A0ABP7PUW8_9GAMM</name>
<gene>
    <name evidence="2" type="ORF">GCM10022278_31350</name>
</gene>
<dbReference type="Proteomes" id="UP001501337">
    <property type="component" value="Unassembled WGS sequence"/>
</dbReference>
<proteinExistence type="predicted"/>
<dbReference type="CDD" id="cd04332">
    <property type="entry name" value="YbaK_like"/>
    <property type="match status" value="1"/>
</dbReference>
<evidence type="ECO:0000313" key="3">
    <source>
        <dbReference type="Proteomes" id="UP001501337"/>
    </source>
</evidence>
<evidence type="ECO:0000259" key="1">
    <source>
        <dbReference type="Pfam" id="PF04073"/>
    </source>
</evidence>
<dbReference type="Pfam" id="PF04073">
    <property type="entry name" value="tRNA_edit"/>
    <property type="match status" value="1"/>
</dbReference>
<sequence length="163" mass="17654">MLRSHLIDYSSIQHEPAYTAKTLLAATGIEADILAKTVVLHVDGVSALAVMTASAKIRWDKLCRVMGTDFIELADESEFAEQFPGCELGAIPPFGTLFGMTVYLDQSLAAQSEIAFSAGTHDEIIRMSMQDYKRLAKPIILDAGFIRSAHIPTDDAPPLAQTG</sequence>
<comment type="caution">
    <text evidence="2">The sequence shown here is derived from an EMBL/GenBank/DDBJ whole genome shotgun (WGS) entry which is preliminary data.</text>
</comment>
<dbReference type="InterPro" id="IPR007214">
    <property type="entry name" value="YbaK/aa-tRNA-synth-assoc-dom"/>
</dbReference>
<reference evidence="3" key="1">
    <citation type="journal article" date="2019" name="Int. J. Syst. Evol. Microbiol.">
        <title>The Global Catalogue of Microorganisms (GCM) 10K type strain sequencing project: providing services to taxonomists for standard genome sequencing and annotation.</title>
        <authorList>
            <consortium name="The Broad Institute Genomics Platform"/>
            <consortium name="The Broad Institute Genome Sequencing Center for Infectious Disease"/>
            <person name="Wu L."/>
            <person name="Ma J."/>
        </authorList>
    </citation>
    <scope>NUCLEOTIDE SEQUENCE [LARGE SCALE GENOMIC DNA]</scope>
    <source>
        <strain evidence="3">JCM 17555</strain>
    </source>
</reference>
<evidence type="ECO:0000313" key="2">
    <source>
        <dbReference type="EMBL" id="GAA3971690.1"/>
    </source>
</evidence>
<dbReference type="InterPro" id="IPR036754">
    <property type="entry name" value="YbaK/aa-tRNA-synt-asso_dom_sf"/>
</dbReference>
<accession>A0ABP7PUW8</accession>
<dbReference type="SUPFAM" id="SSF55826">
    <property type="entry name" value="YbaK/ProRS associated domain"/>
    <property type="match status" value="1"/>
</dbReference>
<dbReference type="Gene3D" id="3.90.960.10">
    <property type="entry name" value="YbaK/aminoacyl-tRNA synthetase-associated domain"/>
    <property type="match status" value="1"/>
</dbReference>
<feature type="domain" description="YbaK/aminoacyl-tRNA synthetase-associated" evidence="1">
    <location>
        <begin position="14"/>
        <end position="135"/>
    </location>
</feature>
<dbReference type="EMBL" id="BAABBO010000014">
    <property type="protein sequence ID" value="GAA3971690.1"/>
    <property type="molecule type" value="Genomic_DNA"/>
</dbReference>
<keyword evidence="3" id="KW-1185">Reference proteome</keyword>
<organism evidence="2 3">
    <name type="scientific">Allohahella marinimesophila</name>
    <dbReference type="NCBI Taxonomy" id="1054972"/>
    <lineage>
        <taxon>Bacteria</taxon>
        <taxon>Pseudomonadati</taxon>
        <taxon>Pseudomonadota</taxon>
        <taxon>Gammaproteobacteria</taxon>
        <taxon>Oceanospirillales</taxon>
        <taxon>Hahellaceae</taxon>
        <taxon>Allohahella</taxon>
    </lineage>
</organism>